<dbReference type="InterPro" id="IPR020449">
    <property type="entry name" value="Tscrpt_reg_AraC-type_HTH"/>
</dbReference>
<dbReference type="SMART" id="SM00342">
    <property type="entry name" value="HTH_ARAC"/>
    <property type="match status" value="1"/>
</dbReference>
<accession>A0A6L8MVW4</accession>
<dbReference type="Proteomes" id="UP000483765">
    <property type="component" value="Unassembled WGS sequence"/>
</dbReference>
<keyword evidence="2" id="KW-0238">DNA-binding</keyword>
<dbReference type="GO" id="GO:0003700">
    <property type="term" value="F:DNA-binding transcription factor activity"/>
    <property type="evidence" value="ECO:0007669"/>
    <property type="project" value="InterPro"/>
</dbReference>
<dbReference type="InterPro" id="IPR009057">
    <property type="entry name" value="Homeodomain-like_sf"/>
</dbReference>
<evidence type="ECO:0000256" key="1">
    <source>
        <dbReference type="ARBA" id="ARBA00023015"/>
    </source>
</evidence>
<dbReference type="EMBL" id="WNXH01000003">
    <property type="protein sequence ID" value="MYN69219.1"/>
    <property type="molecule type" value="Genomic_DNA"/>
</dbReference>
<dbReference type="InterPro" id="IPR018060">
    <property type="entry name" value="HTH_AraC"/>
</dbReference>
<dbReference type="PROSITE" id="PS01124">
    <property type="entry name" value="HTH_ARAC_FAMILY_2"/>
    <property type="match status" value="1"/>
</dbReference>
<evidence type="ECO:0000313" key="5">
    <source>
        <dbReference type="EMBL" id="MYN69219.1"/>
    </source>
</evidence>
<keyword evidence="3" id="KW-0804">Transcription</keyword>
<evidence type="ECO:0000256" key="3">
    <source>
        <dbReference type="ARBA" id="ARBA00023163"/>
    </source>
</evidence>
<dbReference type="RefSeq" id="WP_160863836.1">
    <property type="nucleotide sequence ID" value="NZ_WNXH01000003.1"/>
</dbReference>
<dbReference type="Pfam" id="PF12833">
    <property type="entry name" value="HTH_18"/>
    <property type="match status" value="1"/>
</dbReference>
<dbReference type="PANTHER" id="PTHR43280:SF28">
    <property type="entry name" value="HTH-TYPE TRANSCRIPTIONAL ACTIVATOR RHAS"/>
    <property type="match status" value="1"/>
</dbReference>
<dbReference type="SUPFAM" id="SSF46689">
    <property type="entry name" value="Homeodomain-like"/>
    <property type="match status" value="2"/>
</dbReference>
<feature type="domain" description="HTH araC/xylS-type" evidence="4">
    <location>
        <begin position="135"/>
        <end position="233"/>
    </location>
</feature>
<protein>
    <submittedName>
        <fullName evidence="5">Helix-turn-helix domain-containing protein</fullName>
    </submittedName>
</protein>
<comment type="caution">
    <text evidence="5">The sequence shown here is derived from an EMBL/GenBank/DDBJ whole genome shotgun (WGS) entry which is preliminary data.</text>
</comment>
<gene>
    <name evidence="5" type="ORF">GLP18_03065</name>
</gene>
<keyword evidence="1" id="KW-0805">Transcription regulation</keyword>
<dbReference type="PRINTS" id="PR00032">
    <property type="entry name" value="HTHARAC"/>
</dbReference>
<dbReference type="AlphaFoldDB" id="A0A6L8MVW4"/>
<dbReference type="PROSITE" id="PS00041">
    <property type="entry name" value="HTH_ARAC_FAMILY_1"/>
    <property type="match status" value="1"/>
</dbReference>
<reference evidence="5 6" key="1">
    <citation type="submission" date="2019-11" db="EMBL/GenBank/DDBJ databases">
        <title>Divergent Streptococcus suis from cattle.</title>
        <authorList>
            <person name="Williamson C."/>
        </authorList>
    </citation>
    <scope>NUCLEOTIDE SEQUENCE [LARGE SCALE GENOMIC DNA]</scope>
    <source>
        <strain evidence="5 6">10-36905</strain>
    </source>
</reference>
<organism evidence="5 6">
    <name type="scientific">Streptococcus suis</name>
    <dbReference type="NCBI Taxonomy" id="1307"/>
    <lineage>
        <taxon>Bacteria</taxon>
        <taxon>Bacillati</taxon>
        <taxon>Bacillota</taxon>
        <taxon>Bacilli</taxon>
        <taxon>Lactobacillales</taxon>
        <taxon>Streptococcaceae</taxon>
        <taxon>Streptococcus</taxon>
    </lineage>
</organism>
<sequence length="238" mass="27950">MFSYEYIGHQNAIYTVDNKTETIHSDISILPADSTLLSYSKLSSFLFEQYPSLKNNRLFLTSWLKRMQLDILQKISVILDQKGISAHKLFQTKMHDYYQERCFNSIEDWLKYIEFYSNTAGDYIKLLESQQSLSQIIIDYIDHHYSEELNRKVLADLVFISPDHLARLFKHETGKTLINYITGKRIEEAKKLLLNSNATVYIIADQVGYDNYSYFSKTFKKNTGLSPIEFRQHHSVEI</sequence>
<evidence type="ECO:0000256" key="2">
    <source>
        <dbReference type="ARBA" id="ARBA00023125"/>
    </source>
</evidence>
<name>A0A6L8MVW4_STRSU</name>
<dbReference type="Gene3D" id="1.10.10.60">
    <property type="entry name" value="Homeodomain-like"/>
    <property type="match status" value="2"/>
</dbReference>
<proteinExistence type="predicted"/>
<evidence type="ECO:0000313" key="6">
    <source>
        <dbReference type="Proteomes" id="UP000483765"/>
    </source>
</evidence>
<dbReference type="GO" id="GO:0043565">
    <property type="term" value="F:sequence-specific DNA binding"/>
    <property type="evidence" value="ECO:0007669"/>
    <property type="project" value="InterPro"/>
</dbReference>
<evidence type="ECO:0000259" key="4">
    <source>
        <dbReference type="PROSITE" id="PS01124"/>
    </source>
</evidence>
<dbReference type="InterPro" id="IPR018062">
    <property type="entry name" value="HTH_AraC-typ_CS"/>
</dbReference>
<dbReference type="PANTHER" id="PTHR43280">
    <property type="entry name" value="ARAC-FAMILY TRANSCRIPTIONAL REGULATOR"/>
    <property type="match status" value="1"/>
</dbReference>